<dbReference type="Proteomes" id="UP000008898">
    <property type="component" value="Chromosome"/>
</dbReference>
<feature type="region of interest" description="Disordered" evidence="3">
    <location>
        <begin position="89"/>
        <end position="163"/>
    </location>
</feature>
<keyword evidence="6" id="KW-1185">Reference proteome</keyword>
<dbReference type="PANTHER" id="PTHR42970">
    <property type="entry name" value="PECTATE LYASE C-RELATED"/>
    <property type="match status" value="1"/>
</dbReference>
<dbReference type="InterPro" id="IPR052063">
    <property type="entry name" value="Polysaccharide_Lyase_1"/>
</dbReference>
<dbReference type="EMBL" id="FP476056">
    <property type="protein sequence ID" value="CAZ97908.1"/>
    <property type="molecule type" value="Genomic_DNA"/>
</dbReference>
<dbReference type="PATRIC" id="fig|63186.3.peg.3691"/>
<feature type="compositionally biased region" description="Acidic residues" evidence="3">
    <location>
        <begin position="120"/>
        <end position="138"/>
    </location>
</feature>
<dbReference type="RefSeq" id="WP_013995098.1">
    <property type="nucleotide sequence ID" value="NC_015844.1"/>
</dbReference>
<dbReference type="GO" id="GO:0030570">
    <property type="term" value="F:pectate lyase activity"/>
    <property type="evidence" value="ECO:0007669"/>
    <property type="project" value="UniProtKB-EC"/>
</dbReference>
<dbReference type="HOGENOM" id="CLU_466129_0_0_10"/>
<dbReference type="GO" id="GO:0046872">
    <property type="term" value="F:metal ion binding"/>
    <property type="evidence" value="ECO:0007669"/>
    <property type="project" value="UniProtKB-KW"/>
</dbReference>
<reference evidence="6" key="1">
    <citation type="submission" date="2009-07" db="EMBL/GenBank/DDBJ databases">
        <title>Complete genome sequence of Zobellia galactanivorans Dsij.</title>
        <authorList>
            <consortium name="Genoscope - CEA"/>
        </authorList>
    </citation>
    <scope>NUCLEOTIDE SEQUENCE [LARGE SCALE GENOMIC DNA]</scope>
    <source>
        <strain evidence="6">DSM 12802 / CCUG 47099 / CIP 106680 / NCIMB 13871 / Dsij</strain>
    </source>
</reference>
<dbReference type="PROSITE" id="PS51257">
    <property type="entry name" value="PROKAR_LIPOPROTEIN"/>
    <property type="match status" value="1"/>
</dbReference>
<dbReference type="SUPFAM" id="SSF51126">
    <property type="entry name" value="Pectin lyase-like"/>
    <property type="match status" value="1"/>
</dbReference>
<feature type="signal peptide" evidence="4">
    <location>
        <begin position="1"/>
        <end position="26"/>
    </location>
</feature>
<evidence type="ECO:0000256" key="4">
    <source>
        <dbReference type="SAM" id="SignalP"/>
    </source>
</evidence>
<sequence>MKITKLKVINLTMLLLALFLSISCSKDTDLLAEYVVSDAEQARLTGNILINDSYVINGKEAIVLDVLSNDILENPEKVKIVETSQPKNGSVIINDDNTLTYVPDGVNEKPETNNPQETPAESEEEEEEEEEEPSEDTEEKSKDSFTYTTEIEQEDGKKETEEASVIVSNDFDELKAFPTAEGFGKYTTGGRGGVVVKVTNLNLSGPGSLRDALEDPRPRTIIFDVAGTIRGSGSGEEWYIKSGNFTIDGLTAPGEGIEIQNISIILTASNVIMRNLRIRGGFGSSTDLKCLRIRDVYGPIKDIIVDRCDFYYGTDENFALTGVNNITIQRCISGHGGYGSLIGRGTSTSIIKNYYGLNNSRNLANSYRNSTVGKEVINNVSYNQYWSLIIAMYEERSDWIGNVGKVPTGGSAKSDYMINLDYTENCKTCVPEKTYVYEKDNIHLNYTHAKGKYDPVWAANANESRQMTGNITTPLPSSLTVATVLGENGAGYKPWDRDRIDQQLIDHFYAGTGSPKTKWSFTDNTDFVNPSFSSRSSDYDKDNDGIADDWEVNIGGTIGIADNNKDHDKDGYTNLEEFLHFLSRD</sequence>
<evidence type="ECO:0000256" key="2">
    <source>
        <dbReference type="ARBA" id="ARBA00023180"/>
    </source>
</evidence>
<name>G0L1U5_ZOBGA</name>
<gene>
    <name evidence="5" type="primary">pelA1</name>
    <name evidence="5" type="ordered locus">zobellia_3770</name>
</gene>
<evidence type="ECO:0000313" key="6">
    <source>
        <dbReference type="Proteomes" id="UP000008898"/>
    </source>
</evidence>
<evidence type="ECO:0000313" key="5">
    <source>
        <dbReference type="EMBL" id="CAZ97908.1"/>
    </source>
</evidence>
<keyword evidence="2" id="KW-0325">Glycoprotein</keyword>
<dbReference type="EC" id="4.2.2.2" evidence="5"/>
<evidence type="ECO:0000256" key="1">
    <source>
        <dbReference type="ARBA" id="ARBA00022723"/>
    </source>
</evidence>
<dbReference type="KEGG" id="zga:ZOBELLIA_3770"/>
<protein>
    <submittedName>
        <fullName evidence="5">Pectate lyase, family PL1</fullName>
        <ecNumber evidence="5">4.2.2.2</ecNumber>
    </submittedName>
</protein>
<evidence type="ECO:0000256" key="3">
    <source>
        <dbReference type="SAM" id="MobiDB-lite"/>
    </source>
</evidence>
<feature type="chain" id="PRO_5003402180" evidence="4">
    <location>
        <begin position="27"/>
        <end position="585"/>
    </location>
</feature>
<dbReference type="STRING" id="63186.ZOBELLIA_3770"/>
<dbReference type="AlphaFoldDB" id="G0L1U5"/>
<organism evidence="5 6">
    <name type="scientific">Zobellia galactanivorans (strain DSM 12802 / CCUG 47099 / CIP 106680 / NCIMB 13871 / Dsij)</name>
    <dbReference type="NCBI Taxonomy" id="63186"/>
    <lineage>
        <taxon>Bacteria</taxon>
        <taxon>Pseudomonadati</taxon>
        <taxon>Bacteroidota</taxon>
        <taxon>Flavobacteriia</taxon>
        <taxon>Flavobacteriales</taxon>
        <taxon>Flavobacteriaceae</taxon>
        <taxon>Zobellia</taxon>
    </lineage>
</organism>
<dbReference type="Gene3D" id="2.160.20.10">
    <property type="entry name" value="Single-stranded right-handed beta-helix, Pectin lyase-like"/>
    <property type="match status" value="1"/>
</dbReference>
<accession>G0L1U5</accession>
<keyword evidence="4" id="KW-0732">Signal</keyword>
<reference evidence="5 6" key="2">
    <citation type="journal article" date="2012" name="Environ. Microbiol.">
        <title>Characterization of the first alginolytic operons in a marine bacterium: from their emergence in marine Flavobacteriia to their independent transfers to marine Proteobacteria and human gut Bacteroides.</title>
        <authorList>
            <person name="Thomas F."/>
            <person name="Barbeyron T."/>
            <person name="Tonon T."/>
            <person name="Genicot S."/>
            <person name="Czjzek M."/>
            <person name="Michel G."/>
        </authorList>
    </citation>
    <scope>NUCLEOTIDE SEQUENCE [LARGE SCALE GENOMIC DNA]</scope>
    <source>
        <strain evidence="6">DSM 12802 / CCUG 47099 / CIP 106680 / NCIMB 13871 / Dsij</strain>
    </source>
</reference>
<dbReference type="OrthoDB" id="8737820at2"/>
<dbReference type="InterPro" id="IPR011050">
    <property type="entry name" value="Pectin_lyase_fold/virulence"/>
</dbReference>
<proteinExistence type="predicted"/>
<keyword evidence="1" id="KW-0479">Metal-binding</keyword>
<dbReference type="PANTHER" id="PTHR42970:SF1">
    <property type="entry name" value="PECTATE LYASE C-RELATED"/>
    <property type="match status" value="1"/>
</dbReference>
<dbReference type="InterPro" id="IPR012334">
    <property type="entry name" value="Pectin_lyas_fold"/>
</dbReference>
<keyword evidence="5" id="KW-0456">Lyase</keyword>